<dbReference type="Pfam" id="PF21075">
    <property type="entry name" value="GDH_ACT1"/>
    <property type="match status" value="1"/>
</dbReference>
<feature type="domain" description="NAD-glutamate dehydrogenase N-terminal ACT1" evidence="4">
    <location>
        <begin position="47"/>
        <end position="167"/>
    </location>
</feature>
<dbReference type="Pfam" id="PF21079">
    <property type="entry name" value="GDH_HM2"/>
    <property type="match status" value="1"/>
</dbReference>
<dbReference type="InterPro" id="IPR049056">
    <property type="entry name" value="NAD_Glu_DH_HM3"/>
</dbReference>
<feature type="domain" description="NAD-glutamate dehydrogenase ACT3" evidence="6">
    <location>
        <begin position="558"/>
        <end position="630"/>
    </location>
</feature>
<dbReference type="SUPFAM" id="SSF51735">
    <property type="entry name" value="NAD(P)-binding Rossmann-fold domains"/>
    <property type="match status" value="1"/>
</dbReference>
<dbReference type="InterPro" id="IPR049064">
    <property type="entry name" value="NAD_Glu_DH_ACT3"/>
</dbReference>
<comment type="caution">
    <text evidence="7">The sequence shown here is derived from an EMBL/GenBank/DDBJ whole genome shotgun (WGS) entry which is preliminary data.</text>
</comment>
<dbReference type="RefSeq" id="WP_272747547.1">
    <property type="nucleotide sequence ID" value="NZ_JAQQKX010000004.1"/>
</dbReference>
<evidence type="ECO:0000313" key="7">
    <source>
        <dbReference type="EMBL" id="MDC7683067.1"/>
    </source>
</evidence>
<reference evidence="7 8" key="1">
    <citation type="submission" date="2023-01" db="EMBL/GenBank/DDBJ databases">
        <title>Novel species of the genus Asticcacaulis isolated from rivers.</title>
        <authorList>
            <person name="Lu H."/>
        </authorList>
    </citation>
    <scope>NUCLEOTIDE SEQUENCE [LARGE SCALE GENOMIC DNA]</scope>
    <source>
        <strain evidence="7 8">BYS171W</strain>
    </source>
</reference>
<evidence type="ECO:0000313" key="8">
    <source>
        <dbReference type="Proteomes" id="UP001214854"/>
    </source>
</evidence>
<proteinExistence type="predicted"/>
<feature type="domain" description="NAD-glutamate dehydrogenase catalytic" evidence="2">
    <location>
        <begin position="734"/>
        <end position="1223"/>
    </location>
</feature>
<organism evidence="7 8">
    <name type="scientific">Asticcacaulis aquaticus</name>
    <dbReference type="NCBI Taxonomy" id="2984212"/>
    <lineage>
        <taxon>Bacteria</taxon>
        <taxon>Pseudomonadati</taxon>
        <taxon>Pseudomonadota</taxon>
        <taxon>Alphaproteobacteria</taxon>
        <taxon>Caulobacterales</taxon>
        <taxon>Caulobacteraceae</taxon>
        <taxon>Asticcacaulis</taxon>
    </lineage>
</organism>
<protein>
    <submittedName>
        <fullName evidence="7">NAD-glutamate dehydrogenase</fullName>
    </submittedName>
</protein>
<dbReference type="Gene3D" id="3.40.50.720">
    <property type="entry name" value="NAD(P)-binding Rossmann-like Domain"/>
    <property type="match status" value="1"/>
</dbReference>
<sequence length="1601" mass="175961">MPGRNAAMDDFSLASSTEDDVTTLKALIAEAFLQALGEGVTREASAFLDQCLEDYEPEELPDLTPQEMAAAFAGVWQRAASRPGAAAHKAITSLKSYDLIEITQPDAPFIVESVMGELLDQGLGIRSMFHPVLTVQRDRDGKRTPSGDDVAESMMLVFITRQSPEKHPAIIDGIDATLNDLRAAVVDFPRMQKLLTQEVATLEGLSLHPVVQIDPAVLSEDLAFLRWVGENHFVFLGARTYIYPRNESGGYVPEEPLSLMQEEYGILRDKRAILRRGSEPAILSPQLLHHLENSEPVTVAKGNLKSRVHRRVYMDYISIKHYGADGKPSGETRFVGLFTSDAYDRPAFEVPLIRRKCEHVLTEARRIGFNNGGYSEKRLKNILETYPRDELFQMTDADLLRITRGILHISDRPRVKLFVRQDPFDRFISVLLYMPRESYHVSVQERAGAILAEGYGGRVSALYPYVTGSLLSCIHYIIGVTPGNHPLPDLTDCEDRITDLTLNWAQRVEDEALESGAADIGYLNWARALPAGYQERYSLSEAVTDIARLSALTDEATLAVRAYQGEGASDRFSLKIYDRAETAIPLSDILPVLDRMGLKTLEEYGYKVESAGWPRHWVHEFILQLPAGHATPFETFKTPFEEALMAVWRGDTEVDGFNALVLQGIPWREVALLRALCRYRAQSGLDPSGIVQQQALRTYPEVTRALLNLFSLKFVLGKTVEARKTEVEAAEKRILDLLQGVSSLEHDRVLRRLSALIGALLRTNYYQQKPYISFKIASRELADLPEPKPYREIFVWSPVVEGVHLRFGPVARGGLRWSDRKEDFRTEVLGLVKAQQVKNAVIVPVGSKGGFYPKQLPAGGAPDTIRAEAVRAYKMYLSGLLDITDNLDANGGIIAPKDVVAWDAPDPYLVVAADKGTATFSDIANGVARDYGFWLDDAFASGGSVGYDHKAMGITARGAWEAVKRHFRERGKDIQTETFTTVGVGDMSGDVFGNGMLLSTQTKLIAAFDHRDIFIDPNPDPAASFSERERLFALPRSSWQDYDKSKISTGGGIFSRGLKSIELSPEIKAALDLTADALSPFELMQAILKAPAELLYFGGIGTYIKAPSQSHLDVGDKANDAIRVDAGDIRAAVVGEGANLGITQAGRIALSANGVKLNTDAIDNSAGVDCSDHEVNIKILLGRLVQSGRMTVEARDTLLASMTDEVGDLVLMDNYAQSLTLSLLESTAVDDNASMQAFMSGLEKRGKLDRKVEGLPSNAQLEARKAQNAGLYRPELAVVMAYGKIVLFDDLIETKAIDDPIFEQALVDYFPKPLHGMIDDIRQHRLHREIVATVLCNEMINILGPSFPARLQKAAAVDTGGLVLSFEGARRLFGTEALWAEVSALDNQIPAAAQTALYNAIAVFLRRQVYFLARRFVGQPQSLTEVIAAYQAGVATLLSTPDLLSPNEVARVAKRCEKLIAAGAPADLAKRVAVLLAWTSAVDVIDLANGGDLAQTARLYFLTGERFGFDRLRAGAGELYSSDPWDRMAIRRLIEDVYAEQKSVTAAVVKSGDLDGWAQSQAALIAPVDQIMADIEGGGAGWSFAKLSIVNAVLREWVGRL</sequence>
<dbReference type="InterPro" id="IPR049059">
    <property type="entry name" value="NAD_Glu_DH_HM1"/>
</dbReference>
<dbReference type="InterPro" id="IPR024727">
    <property type="entry name" value="NAD_Glu_DH_N_ACT1"/>
</dbReference>
<keyword evidence="1" id="KW-0560">Oxidoreductase</keyword>
<dbReference type="InterPro" id="IPR048381">
    <property type="entry name" value="GDH_C"/>
</dbReference>
<dbReference type="Pfam" id="PF21074">
    <property type="entry name" value="GDH_C"/>
    <property type="match status" value="1"/>
</dbReference>
<evidence type="ECO:0000259" key="2">
    <source>
        <dbReference type="Pfam" id="PF05088"/>
    </source>
</evidence>
<evidence type="ECO:0000259" key="3">
    <source>
        <dbReference type="Pfam" id="PF21074"/>
    </source>
</evidence>
<evidence type="ECO:0000259" key="6">
    <source>
        <dbReference type="Pfam" id="PF21077"/>
    </source>
</evidence>
<dbReference type="Proteomes" id="UP001214854">
    <property type="component" value="Unassembled WGS sequence"/>
</dbReference>
<name>A0ABT5HSN2_9CAUL</name>
<dbReference type="Pfam" id="PF05088">
    <property type="entry name" value="Bac_GDH_CD"/>
    <property type="match status" value="1"/>
</dbReference>
<dbReference type="EMBL" id="JAQQKX010000004">
    <property type="protein sequence ID" value="MDC7683067.1"/>
    <property type="molecule type" value="Genomic_DNA"/>
</dbReference>
<dbReference type="InterPro" id="IPR028971">
    <property type="entry name" value="NAD-GDH_cat"/>
</dbReference>
<dbReference type="PIRSF" id="PIRSF036761">
    <property type="entry name" value="GDH_Mll4104"/>
    <property type="match status" value="1"/>
</dbReference>
<dbReference type="PANTHER" id="PTHR43403:SF1">
    <property type="entry name" value="NAD-SPECIFIC GLUTAMATE DEHYDROGENASE"/>
    <property type="match status" value="1"/>
</dbReference>
<dbReference type="Pfam" id="PF21076">
    <property type="entry name" value="GDH_ACT2"/>
    <property type="match status" value="1"/>
</dbReference>
<evidence type="ECO:0000259" key="4">
    <source>
        <dbReference type="Pfam" id="PF21075"/>
    </source>
</evidence>
<dbReference type="InterPro" id="IPR049062">
    <property type="entry name" value="NAD_Glu_DH_ACT2"/>
</dbReference>
<feature type="domain" description="NAD-glutamate dehydrogenase ACT2" evidence="5">
    <location>
        <begin position="416"/>
        <end position="504"/>
    </location>
</feature>
<dbReference type="InterPro" id="IPR007780">
    <property type="entry name" value="NAD_Glu_DH_bac"/>
</dbReference>
<dbReference type="Pfam" id="PF21078">
    <property type="entry name" value="GDH_HM3"/>
    <property type="match status" value="1"/>
</dbReference>
<dbReference type="Pfam" id="PF21077">
    <property type="entry name" value="GDH_ACT3"/>
    <property type="match status" value="1"/>
</dbReference>
<evidence type="ECO:0000259" key="5">
    <source>
        <dbReference type="Pfam" id="PF21076"/>
    </source>
</evidence>
<dbReference type="SUPFAM" id="SSF53223">
    <property type="entry name" value="Aminoacid dehydrogenase-like, N-terminal domain"/>
    <property type="match status" value="1"/>
</dbReference>
<dbReference type="PANTHER" id="PTHR43403">
    <property type="entry name" value="NAD-SPECIFIC GLUTAMATE DEHYDROGENASE"/>
    <property type="match status" value="1"/>
</dbReference>
<accession>A0ABT5HSN2</accession>
<evidence type="ECO:0000256" key="1">
    <source>
        <dbReference type="ARBA" id="ARBA00023002"/>
    </source>
</evidence>
<gene>
    <name evidence="7" type="ORF">PQU92_07250</name>
</gene>
<dbReference type="InterPro" id="IPR049058">
    <property type="entry name" value="NAD_Glu_DH_HM2"/>
</dbReference>
<dbReference type="InterPro" id="IPR046346">
    <property type="entry name" value="Aminoacid_DH-like_N_sf"/>
</dbReference>
<dbReference type="Pfam" id="PF21073">
    <property type="entry name" value="GDH_HM1"/>
    <property type="match status" value="1"/>
</dbReference>
<dbReference type="InterPro" id="IPR036291">
    <property type="entry name" value="NAD(P)-bd_dom_sf"/>
</dbReference>
<feature type="domain" description="NAD-specific glutamate dehydrogenase C-terminal" evidence="3">
    <location>
        <begin position="1269"/>
        <end position="1595"/>
    </location>
</feature>
<keyword evidence="8" id="KW-1185">Reference proteome</keyword>